<keyword evidence="2" id="KW-0812">Transmembrane</keyword>
<feature type="transmembrane region" description="Helical" evidence="2">
    <location>
        <begin position="170"/>
        <end position="188"/>
    </location>
</feature>
<feature type="transmembrane region" description="Helical" evidence="2">
    <location>
        <begin position="203"/>
        <end position="226"/>
    </location>
</feature>
<feature type="transmembrane region" description="Helical" evidence="2">
    <location>
        <begin position="115"/>
        <end position="137"/>
    </location>
</feature>
<dbReference type="RefSeq" id="YP_009379204.1">
    <property type="nucleotide sequence ID" value="NC_034928.1"/>
</dbReference>
<dbReference type="AlphaFoldDB" id="A0A1X9QGY7"/>
<feature type="transmembrane region" description="Helical" evidence="2">
    <location>
        <begin position="56"/>
        <end position="75"/>
    </location>
</feature>
<protein>
    <submittedName>
        <fullName evidence="3">Uncharacterized protein</fullName>
    </submittedName>
</protein>
<sequence>MVQILSQFILKKIIYIYIYKDKPLLFILDSLILHTIIIVVYFIMELLYLNVIERDIFFYYHNLLLLINFFILVLYVEIIKINSCYKFLSYCLPILLLFMSFINVLYNYLPILYTISLYILTIVIVLLFSGLYTLFLLRSNTKIFNPRTSIKESIKHIYKFLKLIWNHPRILIIFIFIFVLCFSMRFFILKDVPFTVNLLHFNLFYLIIFSLWMPSLFMSEALIRYYSNDNFNHIYFKQKFNFSNLKILFLFTTASFSFKCVILWVLELDPFIICKFKPKIIDTYFDKYVKLINKYKIYQPHGVRLSGMRPGWTYCVLGIPLLFVSNADDSHEWNTARYKDLDFLLENGYHRDELSNILLPPDIEELDHGLETRLGEQLRKIANKKLDKIYYEIDEGKVLNHLEMSRLCNKILNKQKDDLLSVKNFPQEHIPGPLDDEILKNEIKCMNENSKKEQYVYGFMNTLLTQLLPFKDGFIISPQGPLDKWTCSGSPAPDFVIKRHGTVVGIAESKALDSKNYTLRDLYEQAIHYAMRDLNETTIGHFIIINKGPYISVGYHYNNLHSINEWYKKGVYYDGYIGLQVDKDLSVKPVPQRNVFEPQHKLYKVGYSNEHDISIYKLFEFIKSYTKQGKIMGPELLDFGDEYIVLPDGRIMSKNITADFYISFFPPVGASVEEIEKLVPKSWVDLLQLNTKSWQLQSSTDRLTVKPSTDRLTVKPSTDRLTVKPSTDRLTVKPSTDRLTVKPSTDRLTVKPSTDRLTVKPSLKSLQSSESLDRPAKRQCIAFHEKGHMVQKQKVRFIASENGYIRDMKPEDS</sequence>
<evidence type="ECO:0000256" key="2">
    <source>
        <dbReference type="SAM" id="Phobius"/>
    </source>
</evidence>
<feature type="transmembrane region" description="Helical" evidence="2">
    <location>
        <begin position="24"/>
        <end position="44"/>
    </location>
</feature>
<evidence type="ECO:0000313" key="3">
    <source>
        <dbReference type="EMBL" id="ARQ27098.1"/>
    </source>
</evidence>
<organism evidence="3">
    <name type="scientific">Leptogium hirsutum</name>
    <dbReference type="NCBI Taxonomy" id="1486872"/>
    <lineage>
        <taxon>Eukaryota</taxon>
        <taxon>Fungi</taxon>
        <taxon>Dikarya</taxon>
        <taxon>Ascomycota</taxon>
        <taxon>Pezizomycotina</taxon>
        <taxon>Lecanoromycetes</taxon>
        <taxon>OSLEUM clade</taxon>
        <taxon>Lecanoromycetidae</taxon>
        <taxon>Peltigerales</taxon>
        <taxon>Collematineae</taxon>
        <taxon>Collemataceae</taxon>
        <taxon>Leptogium</taxon>
    </lineage>
</organism>
<name>A0A1X9QGY7_9LECA</name>
<feature type="region of interest" description="Disordered" evidence="1">
    <location>
        <begin position="707"/>
        <end position="758"/>
    </location>
</feature>
<proteinExistence type="predicted"/>
<accession>A0A1X9QGY7</accession>
<feature type="compositionally biased region" description="Basic and acidic residues" evidence="1">
    <location>
        <begin position="708"/>
        <end position="758"/>
    </location>
</feature>
<evidence type="ECO:0000256" key="1">
    <source>
        <dbReference type="SAM" id="MobiDB-lite"/>
    </source>
</evidence>
<dbReference type="GeneID" id="32957505"/>
<feature type="transmembrane region" description="Helical" evidence="2">
    <location>
        <begin position="87"/>
        <end position="109"/>
    </location>
</feature>
<keyword evidence="2" id="KW-1133">Transmembrane helix</keyword>
<reference evidence="3" key="1">
    <citation type="submission" date="2017-01" db="EMBL/GenBank/DDBJ databases">
        <title>The complete mitochondrial genome of the lichenized fungus Leptogium hirsutum.</title>
        <authorList>
            <person name="Lee R.D."/>
            <person name="Keepers K.G."/>
            <person name="Pogoda C.S."/>
            <person name="Tripp E.A."/>
            <person name="Lendemer J.C."/>
            <person name="Kane N.C."/>
        </authorList>
    </citation>
    <scope>NUCLEOTIDE SEQUENCE</scope>
</reference>
<keyword evidence="3" id="KW-0496">Mitochondrion</keyword>
<feature type="transmembrane region" description="Helical" evidence="2">
    <location>
        <begin position="247"/>
        <end position="266"/>
    </location>
</feature>
<geneLocation type="mitochondrion" evidence="3"/>
<keyword evidence="2" id="KW-0472">Membrane</keyword>
<dbReference type="EMBL" id="KY457237">
    <property type="protein sequence ID" value="ARQ27098.1"/>
    <property type="molecule type" value="Genomic_DNA"/>
</dbReference>